<dbReference type="PANTHER" id="PTHR43861">
    <property type="entry name" value="TRANS-ACONITATE 2-METHYLTRANSFERASE-RELATED"/>
    <property type="match status" value="1"/>
</dbReference>
<keyword evidence="3" id="KW-0489">Methyltransferase</keyword>
<dbReference type="EMBL" id="JADGII010000002">
    <property type="protein sequence ID" value="MBF0635859.1"/>
    <property type="molecule type" value="Genomic_DNA"/>
</dbReference>
<keyword evidence="4" id="KW-1185">Reference proteome</keyword>
<dbReference type="GO" id="GO:0032259">
    <property type="term" value="P:methylation"/>
    <property type="evidence" value="ECO:0007669"/>
    <property type="project" value="UniProtKB-KW"/>
</dbReference>
<organism evidence="3 4">
    <name type="scientific">Prosthecochloris ethylica</name>
    <dbReference type="NCBI Taxonomy" id="2743976"/>
    <lineage>
        <taxon>Bacteria</taxon>
        <taxon>Pseudomonadati</taxon>
        <taxon>Chlorobiota</taxon>
        <taxon>Chlorobiia</taxon>
        <taxon>Chlorobiales</taxon>
        <taxon>Chlorobiaceae</taxon>
        <taxon>Prosthecochloris</taxon>
    </lineage>
</organism>
<dbReference type="Gene3D" id="3.40.50.150">
    <property type="entry name" value="Vaccinia Virus protein VP39"/>
    <property type="match status" value="1"/>
</dbReference>
<sequence length="212" mass="22964">MTTSCNNDPFSARSADWDQSPRRLRLASDVLEALQRQVPLKPSWNVLEAGCGTGLVTLPLSLEVNSILAIDPSRDMLSVLETKTRGRNTITIRQTDLLELGTGNCPEAPFDCVFSSMTLHHIDDTAQALETMAGLLAPGGWLAIADLDSEDGFFHDDAAADVHHGFCREKITAMIENAGLHSPLVTTAATIDKTNRAGKQQAYTVFLATARK</sequence>
<proteinExistence type="predicted"/>
<dbReference type="Proteomes" id="UP000619838">
    <property type="component" value="Unassembled WGS sequence"/>
</dbReference>
<evidence type="ECO:0000313" key="3">
    <source>
        <dbReference type="EMBL" id="MBF0635859.1"/>
    </source>
</evidence>
<accession>A0ABR9XPF7</accession>
<dbReference type="SUPFAM" id="SSF53335">
    <property type="entry name" value="S-adenosyl-L-methionine-dependent methyltransferases"/>
    <property type="match status" value="1"/>
</dbReference>
<name>A0ABR9XPF7_9CHLB</name>
<dbReference type="GO" id="GO:0008168">
    <property type="term" value="F:methyltransferase activity"/>
    <property type="evidence" value="ECO:0007669"/>
    <property type="project" value="UniProtKB-KW"/>
</dbReference>
<comment type="caution">
    <text evidence="3">The sequence shown here is derived from an EMBL/GenBank/DDBJ whole genome shotgun (WGS) entry which is preliminary data.</text>
</comment>
<evidence type="ECO:0000259" key="2">
    <source>
        <dbReference type="Pfam" id="PF08241"/>
    </source>
</evidence>
<dbReference type="InterPro" id="IPR029063">
    <property type="entry name" value="SAM-dependent_MTases_sf"/>
</dbReference>
<evidence type="ECO:0000313" key="4">
    <source>
        <dbReference type="Proteomes" id="UP000619838"/>
    </source>
</evidence>
<dbReference type="RefSeq" id="WP_114607059.1">
    <property type="nucleotide sequence ID" value="NZ_JABVZQ010000004.1"/>
</dbReference>
<feature type="domain" description="Methyltransferase type 11" evidence="2">
    <location>
        <begin position="47"/>
        <end position="144"/>
    </location>
</feature>
<dbReference type="CDD" id="cd02440">
    <property type="entry name" value="AdoMet_MTases"/>
    <property type="match status" value="1"/>
</dbReference>
<evidence type="ECO:0000256" key="1">
    <source>
        <dbReference type="ARBA" id="ARBA00022679"/>
    </source>
</evidence>
<dbReference type="Pfam" id="PF08241">
    <property type="entry name" value="Methyltransf_11"/>
    <property type="match status" value="1"/>
</dbReference>
<protein>
    <submittedName>
        <fullName evidence="3">Class I SAM-dependent methyltransferase</fullName>
    </submittedName>
</protein>
<reference evidence="3 4" key="1">
    <citation type="journal article" date="2020" name="Microorganisms">
        <title>Simultaneous Genome Sequencing of Prosthecochloris ethylica and Desulfuromonas acetoxidans within a Syntrophic Mixture Reveals Unique Pili and Protein Interactions.</title>
        <authorList>
            <person name="Kyndt J.A."/>
            <person name="Van Beeumen J.J."/>
            <person name="Meyer T.E."/>
        </authorList>
    </citation>
    <scope>NUCLEOTIDE SEQUENCE [LARGE SCALE GENOMIC DNA]</scope>
    <source>
        <strain evidence="3 4">N3</strain>
    </source>
</reference>
<dbReference type="PANTHER" id="PTHR43861:SF3">
    <property type="entry name" value="PUTATIVE (AFU_ORTHOLOGUE AFUA_2G14390)-RELATED"/>
    <property type="match status" value="1"/>
</dbReference>
<keyword evidence="1" id="KW-0808">Transferase</keyword>
<dbReference type="InterPro" id="IPR013216">
    <property type="entry name" value="Methyltransf_11"/>
</dbReference>
<gene>
    <name evidence="3" type="ORF">INT08_01500</name>
</gene>